<name>A0A554LID9_9BACT</name>
<feature type="transmembrane region" description="Helical" evidence="1">
    <location>
        <begin position="49"/>
        <end position="67"/>
    </location>
</feature>
<dbReference type="InterPro" id="IPR036938">
    <property type="entry name" value="PAP2/HPO_sf"/>
</dbReference>
<reference evidence="2 3" key="1">
    <citation type="submission" date="2017-07" db="EMBL/GenBank/DDBJ databases">
        <title>Mechanisms for carbon and nitrogen cycling indicate functional differentiation within the Candidate Phyla Radiation.</title>
        <authorList>
            <person name="Danczak R.E."/>
            <person name="Johnston M.D."/>
            <person name="Kenah C."/>
            <person name="Slattery M."/>
            <person name="Wrighton K.C."/>
            <person name="Wilkins M.J."/>
        </authorList>
    </citation>
    <scope>NUCLEOTIDE SEQUENCE [LARGE SCALE GENOMIC DNA]</scope>
    <source>
        <strain evidence="2">Licking1014_85</strain>
    </source>
</reference>
<gene>
    <name evidence="2" type="ORF">CEN91_456</name>
</gene>
<dbReference type="EMBL" id="VMGI01000063">
    <property type="protein sequence ID" value="TSC92409.1"/>
    <property type="molecule type" value="Genomic_DNA"/>
</dbReference>
<keyword evidence="1" id="KW-0812">Transmembrane</keyword>
<organism evidence="2 3">
    <name type="scientific">Candidatus Berkelbacteria bacterium Licking1014_85</name>
    <dbReference type="NCBI Taxonomy" id="2017148"/>
    <lineage>
        <taxon>Bacteria</taxon>
        <taxon>Candidatus Berkelbacteria</taxon>
    </lineage>
</organism>
<comment type="caution">
    <text evidence="2">The sequence shown here is derived from an EMBL/GenBank/DDBJ whole genome shotgun (WGS) entry which is preliminary data.</text>
</comment>
<keyword evidence="1" id="KW-0472">Membrane</keyword>
<keyword evidence="1" id="KW-1133">Transmembrane helix</keyword>
<accession>A0A554LID9</accession>
<protein>
    <submittedName>
        <fullName evidence="2">PAP2 (Type 2 phosphatidic acid phosphatase) family protein</fullName>
    </submittedName>
</protein>
<dbReference type="AlphaFoldDB" id="A0A554LID9"/>
<sequence>MDFLIFQRINNLAGKSVCFDSLAIFFAEYLGYVLVAVLLLFLLKDWKKYWQITAKAFGAAILARFGITELIRFFWDRPRPFLENQVNLLLSHEATSSFPSG</sequence>
<dbReference type="SUPFAM" id="SSF48317">
    <property type="entry name" value="Acid phosphatase/Vanadium-dependent haloperoxidase"/>
    <property type="match status" value="1"/>
</dbReference>
<feature type="non-terminal residue" evidence="2">
    <location>
        <position position="101"/>
    </location>
</feature>
<proteinExistence type="predicted"/>
<evidence type="ECO:0000256" key="1">
    <source>
        <dbReference type="SAM" id="Phobius"/>
    </source>
</evidence>
<evidence type="ECO:0000313" key="2">
    <source>
        <dbReference type="EMBL" id="TSC92409.1"/>
    </source>
</evidence>
<feature type="transmembrane region" description="Helical" evidence="1">
    <location>
        <begin position="21"/>
        <end position="43"/>
    </location>
</feature>
<dbReference type="Proteomes" id="UP000315589">
    <property type="component" value="Unassembled WGS sequence"/>
</dbReference>
<evidence type="ECO:0000313" key="3">
    <source>
        <dbReference type="Proteomes" id="UP000315589"/>
    </source>
</evidence>